<proteinExistence type="predicted"/>
<sequence length="18" mass="1996">METLLLNIKNGNPAKLQV</sequence>
<dbReference type="EMBL" id="HACA01030853">
    <property type="protein sequence ID" value="CDW48214.1"/>
    <property type="molecule type" value="Transcribed_RNA"/>
</dbReference>
<evidence type="ECO:0000313" key="1">
    <source>
        <dbReference type="EMBL" id="CDW48214.1"/>
    </source>
</evidence>
<organism evidence="1">
    <name type="scientific">Lepeophtheirus salmonis</name>
    <name type="common">Salmon louse</name>
    <name type="synonym">Caligus salmonis</name>
    <dbReference type="NCBI Taxonomy" id="72036"/>
    <lineage>
        <taxon>Eukaryota</taxon>
        <taxon>Metazoa</taxon>
        <taxon>Ecdysozoa</taxon>
        <taxon>Arthropoda</taxon>
        <taxon>Crustacea</taxon>
        <taxon>Multicrustacea</taxon>
        <taxon>Hexanauplia</taxon>
        <taxon>Copepoda</taxon>
        <taxon>Siphonostomatoida</taxon>
        <taxon>Caligidae</taxon>
        <taxon>Lepeophtheirus</taxon>
    </lineage>
</organism>
<dbReference type="AlphaFoldDB" id="A0A0K2VCJ1"/>
<reference evidence="1" key="1">
    <citation type="submission" date="2014-05" db="EMBL/GenBank/DDBJ databases">
        <authorList>
            <person name="Chronopoulou M."/>
        </authorList>
    </citation>
    <scope>NUCLEOTIDE SEQUENCE</scope>
    <source>
        <tissue evidence="1">Whole organism</tissue>
    </source>
</reference>
<protein>
    <submittedName>
        <fullName evidence="1">Uncharacterized protein</fullName>
    </submittedName>
</protein>
<accession>A0A0K2VCJ1</accession>
<name>A0A0K2VCJ1_LEPSM</name>